<keyword evidence="1" id="KW-0238">DNA-binding</keyword>
<dbReference type="InterPro" id="IPR008851">
    <property type="entry name" value="TFIIF-alpha"/>
</dbReference>
<feature type="compositionally biased region" description="Basic and acidic residues" evidence="2">
    <location>
        <begin position="53"/>
        <end position="69"/>
    </location>
</feature>
<name>A0A1I7WRN7_HETBA</name>
<dbReference type="WBParaSite" id="Hba_07847">
    <property type="protein sequence ID" value="Hba_07847"/>
    <property type="gene ID" value="Hba_07847"/>
</dbReference>
<evidence type="ECO:0000313" key="3">
    <source>
        <dbReference type="Proteomes" id="UP000095283"/>
    </source>
</evidence>
<dbReference type="InterPro" id="IPR036390">
    <property type="entry name" value="WH_DNA-bd_sf"/>
</dbReference>
<proteinExistence type="inferred from homology"/>
<keyword evidence="3" id="KW-1185">Reference proteome</keyword>
<keyword evidence="1" id="KW-0804">Transcription</keyword>
<reference evidence="4" key="1">
    <citation type="submission" date="2016-11" db="UniProtKB">
        <authorList>
            <consortium name="WormBaseParasite"/>
        </authorList>
    </citation>
    <scope>IDENTIFICATION</scope>
</reference>
<evidence type="ECO:0000313" key="4">
    <source>
        <dbReference type="WBParaSite" id="Hba_07847"/>
    </source>
</evidence>
<dbReference type="GO" id="GO:0005634">
    <property type="term" value="C:nucleus"/>
    <property type="evidence" value="ECO:0007669"/>
    <property type="project" value="UniProtKB-SubCell"/>
</dbReference>
<dbReference type="Proteomes" id="UP000095283">
    <property type="component" value="Unplaced"/>
</dbReference>
<accession>A0A1I7WRN7</accession>
<comment type="similarity">
    <text evidence="1">Belongs to the TFIIF alpha subunit family.</text>
</comment>
<feature type="region of interest" description="Disordered" evidence="2">
    <location>
        <begin position="29"/>
        <end position="103"/>
    </location>
</feature>
<dbReference type="InterPro" id="IPR036388">
    <property type="entry name" value="WH-like_DNA-bd_sf"/>
</dbReference>
<comment type="subcellular location">
    <subcellularLocation>
        <location evidence="1">Nucleus</location>
    </subcellularLocation>
</comment>
<evidence type="ECO:0000256" key="1">
    <source>
        <dbReference type="RuleBase" id="RU366044"/>
    </source>
</evidence>
<dbReference type="Gene3D" id="1.10.10.10">
    <property type="entry name" value="Winged helix-like DNA-binding domain superfamily/Winged helix DNA-binding domain"/>
    <property type="match status" value="1"/>
</dbReference>
<evidence type="ECO:0000256" key="2">
    <source>
        <dbReference type="SAM" id="MobiDB-lite"/>
    </source>
</evidence>
<keyword evidence="1" id="KW-0805">Transcription regulation</keyword>
<keyword evidence="1" id="KW-0539">Nucleus</keyword>
<comment type="function">
    <text evidence="1">TFIIF is a general transcription initiation factor that binds to RNA polymerase II and helps to recruit it to the initiation complex in collaboration with TFIIB. It promotes transcription elongation.</text>
</comment>
<organism evidence="3 4">
    <name type="scientific">Heterorhabditis bacteriophora</name>
    <name type="common">Entomopathogenic nematode worm</name>
    <dbReference type="NCBI Taxonomy" id="37862"/>
    <lineage>
        <taxon>Eukaryota</taxon>
        <taxon>Metazoa</taxon>
        <taxon>Ecdysozoa</taxon>
        <taxon>Nematoda</taxon>
        <taxon>Chromadorea</taxon>
        <taxon>Rhabditida</taxon>
        <taxon>Rhabditina</taxon>
        <taxon>Rhabditomorpha</taxon>
        <taxon>Strongyloidea</taxon>
        <taxon>Heterorhabditidae</taxon>
        <taxon>Heterorhabditis</taxon>
    </lineage>
</organism>
<dbReference type="GO" id="GO:0003677">
    <property type="term" value="F:DNA binding"/>
    <property type="evidence" value="ECO:0007669"/>
    <property type="project" value="UniProtKB-KW"/>
</dbReference>
<dbReference type="Pfam" id="PF05793">
    <property type="entry name" value="TFIIF_alpha"/>
    <property type="match status" value="1"/>
</dbReference>
<protein>
    <recommendedName>
        <fullName evidence="1">Transcription initiation factor IIF subunit alpha</fullName>
    </recommendedName>
</protein>
<dbReference type="GO" id="GO:0032968">
    <property type="term" value="P:positive regulation of transcription elongation by RNA polymerase II"/>
    <property type="evidence" value="ECO:0007669"/>
    <property type="project" value="InterPro"/>
</dbReference>
<sequence>MIDSDEETDSDEEDIKSIFVAKKLLNRDDDGKKKDHIDIEERDSSGSDTDDPDKDKIDSVVFMPKKEGISETTSSSSKKRPADLDTNGGEAKKAKVEPSIPEGLNEETVRKYLRRKPHTTKELLTKIMQKCSDMTKAEVVTKLAAILKAIEPHQFKQKQGKKEVLFFSLTNSLVVSVDL</sequence>
<dbReference type="GO" id="GO:0006367">
    <property type="term" value="P:transcription initiation at RNA polymerase II promoter"/>
    <property type="evidence" value="ECO:0007669"/>
    <property type="project" value="InterPro"/>
</dbReference>
<dbReference type="AlphaFoldDB" id="A0A1I7WRN7"/>
<dbReference type="SUPFAM" id="SSF46785">
    <property type="entry name" value="Winged helix' DNA-binding domain"/>
    <property type="match status" value="1"/>
</dbReference>
<feature type="compositionally biased region" description="Basic and acidic residues" evidence="2">
    <location>
        <begin position="29"/>
        <end position="45"/>
    </location>
</feature>